<dbReference type="STRING" id="1286106.MPL1_03463"/>
<accession>M7PIM7</accession>
<dbReference type="InterPro" id="IPR025641">
    <property type="entry name" value="DUF4340"/>
</dbReference>
<keyword evidence="3" id="KW-1185">Reference proteome</keyword>
<organism evidence="2 3">
    <name type="scientific">Methylophaga lonarensis MPL</name>
    <dbReference type="NCBI Taxonomy" id="1286106"/>
    <lineage>
        <taxon>Bacteria</taxon>
        <taxon>Pseudomonadati</taxon>
        <taxon>Pseudomonadota</taxon>
        <taxon>Gammaproteobacteria</taxon>
        <taxon>Thiotrichales</taxon>
        <taxon>Piscirickettsiaceae</taxon>
        <taxon>Methylophaga</taxon>
    </lineage>
</organism>
<evidence type="ECO:0000259" key="1">
    <source>
        <dbReference type="Pfam" id="PF14238"/>
    </source>
</evidence>
<protein>
    <recommendedName>
        <fullName evidence="1">DUF4340 domain-containing protein</fullName>
    </recommendedName>
</protein>
<gene>
    <name evidence="2" type="ORF">MPL1_03463</name>
</gene>
<evidence type="ECO:0000313" key="2">
    <source>
        <dbReference type="EMBL" id="EMR13740.1"/>
    </source>
</evidence>
<proteinExistence type="predicted"/>
<reference evidence="2 3" key="1">
    <citation type="journal article" date="2013" name="Genome Announc.">
        <title>Draft Genome Sequence of Methylophaga lonarensis MPLT, a Haloalkaliphilic (Non-Methane-Utilizing) Methylotroph.</title>
        <authorList>
            <person name="Shetty S.A."/>
            <person name="Marathe N.P."/>
            <person name="Munot H."/>
            <person name="Antony C.P."/>
            <person name="Dhotre D.P."/>
            <person name="Murrell J.C."/>
            <person name="Shouche Y.S."/>
        </authorList>
    </citation>
    <scope>NUCLEOTIDE SEQUENCE [LARGE SCALE GENOMIC DNA]</scope>
    <source>
        <strain evidence="2 3">MPL</strain>
    </source>
</reference>
<sequence>MTKKLNAFNVLLILTIIMVLLMAVTIFKAVGDDEDFAPLFPEMLSELNSINTVRFNSRQGDFTLYRQGGEWFISEHFDYMADGRQVRRMLVDIAESRILERKTDNPEHYLLLGVEGIEDGGESVQITMLDQDETVAQLVLGRTRDTARWDGPTQHYARRGGEDRSWLVEGYLNLSPVMMNWVRTQIVDIERERIAKVTITQPDGSSATLVNLGQRNRFGTPEDREATVFVYEQLGYDIAGSLHQLRMQDVQPAEQFSRGDAEVVTAEFTTFDGLVVTSETSFNDGFYFSTFSAQYDPASITAAPSDIVEMEVLKTPEQVQEEADWINENLSAWVYRLGGFTGTNLMRARSDIVTEASRTIPMPVDPMMMR</sequence>
<dbReference type="RefSeq" id="WP_009725721.1">
    <property type="nucleotide sequence ID" value="NZ_APHR01000015.1"/>
</dbReference>
<dbReference type="AlphaFoldDB" id="M7PIM7"/>
<evidence type="ECO:0000313" key="3">
    <source>
        <dbReference type="Proteomes" id="UP000012019"/>
    </source>
</evidence>
<dbReference type="PATRIC" id="fig|1286106.3.peg.691"/>
<dbReference type="eggNOG" id="ENOG5031SVN">
    <property type="taxonomic scope" value="Bacteria"/>
</dbReference>
<dbReference type="Pfam" id="PF14238">
    <property type="entry name" value="DUF4340"/>
    <property type="match status" value="1"/>
</dbReference>
<comment type="caution">
    <text evidence="2">The sequence shown here is derived from an EMBL/GenBank/DDBJ whole genome shotgun (WGS) entry which is preliminary data.</text>
</comment>
<name>M7PIM7_9GAMM</name>
<dbReference type="Proteomes" id="UP000012019">
    <property type="component" value="Unassembled WGS sequence"/>
</dbReference>
<dbReference type="EMBL" id="APHR01000015">
    <property type="protein sequence ID" value="EMR13740.1"/>
    <property type="molecule type" value="Genomic_DNA"/>
</dbReference>
<dbReference type="OrthoDB" id="7008377at2"/>
<feature type="domain" description="DUF4340" evidence="1">
    <location>
        <begin position="71"/>
        <end position="251"/>
    </location>
</feature>